<dbReference type="Proteomes" id="UP001175271">
    <property type="component" value="Unassembled WGS sequence"/>
</dbReference>
<dbReference type="AlphaFoldDB" id="A0AA39LXM9"/>
<keyword evidence="2" id="KW-1185">Reference proteome</keyword>
<comment type="caution">
    <text evidence="1">The sequence shown here is derived from an EMBL/GenBank/DDBJ whole genome shotgun (WGS) entry which is preliminary data.</text>
</comment>
<dbReference type="EMBL" id="JAUCMV010000003">
    <property type="protein sequence ID" value="KAK0413403.1"/>
    <property type="molecule type" value="Genomic_DNA"/>
</dbReference>
<name>A0AA39LXM9_9BILA</name>
<sequence>MYCENYYDYELDFENNVAVAEFTYTASGVKHSAVELVQRKFLGKFWMNLYGVNDQPVDRKLSDRIRRIQPGCAEYAISLDDPGKSRLMSFSLHVEN</sequence>
<proteinExistence type="predicted"/>
<accession>A0AA39LXM9</accession>
<protein>
    <submittedName>
        <fullName evidence="1">Uncharacterized protein</fullName>
    </submittedName>
</protein>
<reference evidence="1" key="1">
    <citation type="submission" date="2023-06" db="EMBL/GenBank/DDBJ databases">
        <title>Genomic analysis of the entomopathogenic nematode Steinernema hermaphroditum.</title>
        <authorList>
            <person name="Schwarz E.M."/>
            <person name="Heppert J.K."/>
            <person name="Baniya A."/>
            <person name="Schwartz H.T."/>
            <person name="Tan C.-H."/>
            <person name="Antoshechkin I."/>
            <person name="Sternberg P.W."/>
            <person name="Goodrich-Blair H."/>
            <person name="Dillman A.R."/>
        </authorList>
    </citation>
    <scope>NUCLEOTIDE SEQUENCE</scope>
    <source>
        <strain evidence="1">PS9179</strain>
        <tissue evidence="1">Whole animal</tissue>
    </source>
</reference>
<gene>
    <name evidence="1" type="ORF">QR680_006782</name>
</gene>
<evidence type="ECO:0000313" key="1">
    <source>
        <dbReference type="EMBL" id="KAK0413403.1"/>
    </source>
</evidence>
<evidence type="ECO:0000313" key="2">
    <source>
        <dbReference type="Proteomes" id="UP001175271"/>
    </source>
</evidence>
<organism evidence="1 2">
    <name type="scientific">Steinernema hermaphroditum</name>
    <dbReference type="NCBI Taxonomy" id="289476"/>
    <lineage>
        <taxon>Eukaryota</taxon>
        <taxon>Metazoa</taxon>
        <taxon>Ecdysozoa</taxon>
        <taxon>Nematoda</taxon>
        <taxon>Chromadorea</taxon>
        <taxon>Rhabditida</taxon>
        <taxon>Tylenchina</taxon>
        <taxon>Panagrolaimomorpha</taxon>
        <taxon>Strongyloidoidea</taxon>
        <taxon>Steinernematidae</taxon>
        <taxon>Steinernema</taxon>
    </lineage>
</organism>